<keyword evidence="3" id="KW-0731">Sigma factor</keyword>
<evidence type="ECO:0000256" key="3">
    <source>
        <dbReference type="ARBA" id="ARBA00023082"/>
    </source>
</evidence>
<evidence type="ECO:0000256" key="1">
    <source>
        <dbReference type="ARBA" id="ARBA00010641"/>
    </source>
</evidence>
<name>A0ABN2U2E7_9ACTN</name>
<evidence type="ECO:0000256" key="2">
    <source>
        <dbReference type="ARBA" id="ARBA00023015"/>
    </source>
</evidence>
<comment type="similarity">
    <text evidence="1">Belongs to the sigma-70 factor family. ECF subfamily.</text>
</comment>
<dbReference type="PANTHER" id="PTHR43133:SF50">
    <property type="entry name" value="ECF RNA POLYMERASE SIGMA FACTOR SIGM"/>
    <property type="match status" value="1"/>
</dbReference>
<dbReference type="RefSeq" id="WP_344665910.1">
    <property type="nucleotide sequence ID" value="NZ_BAAAQN010000013.1"/>
</dbReference>
<evidence type="ECO:0000256" key="5">
    <source>
        <dbReference type="ARBA" id="ARBA00023163"/>
    </source>
</evidence>
<proteinExistence type="inferred from homology"/>
<dbReference type="EMBL" id="BAAAQN010000013">
    <property type="protein sequence ID" value="GAA2027003.1"/>
    <property type="molecule type" value="Genomic_DNA"/>
</dbReference>
<sequence length="164" mass="18384">MRSGNEDFREFVSARQGALRRTAYLLCGDWHQAQDLTQQTLAKLFVAWSRVRAVEAVDSYARQVLVRTYIDESRKRRNHEVATAELPDSGTEGPEIETRLALMEALKQLSPRQRAVVALRFWDDLSVEATAEALGMKANTVKSDTARALAKLKGLLDSSLHQAV</sequence>
<accession>A0ABN2U2E7</accession>
<dbReference type="SUPFAM" id="SSF88946">
    <property type="entry name" value="Sigma2 domain of RNA polymerase sigma factors"/>
    <property type="match status" value="1"/>
</dbReference>
<dbReference type="PANTHER" id="PTHR43133">
    <property type="entry name" value="RNA POLYMERASE ECF-TYPE SIGMA FACTO"/>
    <property type="match status" value="1"/>
</dbReference>
<dbReference type="InterPro" id="IPR036388">
    <property type="entry name" value="WH-like_DNA-bd_sf"/>
</dbReference>
<reference evidence="8 9" key="1">
    <citation type="journal article" date="2019" name="Int. J. Syst. Evol. Microbiol.">
        <title>The Global Catalogue of Microorganisms (GCM) 10K type strain sequencing project: providing services to taxonomists for standard genome sequencing and annotation.</title>
        <authorList>
            <consortium name="The Broad Institute Genomics Platform"/>
            <consortium name="The Broad Institute Genome Sequencing Center for Infectious Disease"/>
            <person name="Wu L."/>
            <person name="Ma J."/>
        </authorList>
    </citation>
    <scope>NUCLEOTIDE SEQUENCE [LARGE SCALE GENOMIC DNA]</scope>
    <source>
        <strain evidence="8 9">JCM 16014</strain>
    </source>
</reference>
<dbReference type="InterPro" id="IPR013325">
    <property type="entry name" value="RNA_pol_sigma_r2"/>
</dbReference>
<protein>
    <submittedName>
        <fullName evidence="8">SigE family RNA polymerase sigma factor</fullName>
    </submittedName>
</protein>
<dbReference type="Gene3D" id="1.10.1740.10">
    <property type="match status" value="1"/>
</dbReference>
<dbReference type="InterPro" id="IPR013324">
    <property type="entry name" value="RNA_pol_sigma_r3/r4-like"/>
</dbReference>
<comment type="caution">
    <text evidence="8">The sequence shown here is derived from an EMBL/GenBank/DDBJ whole genome shotgun (WGS) entry which is preliminary data.</text>
</comment>
<dbReference type="NCBIfam" id="TIGR02983">
    <property type="entry name" value="SigE-fam_strep"/>
    <property type="match status" value="1"/>
</dbReference>
<dbReference type="NCBIfam" id="TIGR02937">
    <property type="entry name" value="sigma70-ECF"/>
    <property type="match status" value="1"/>
</dbReference>
<dbReference type="CDD" id="cd06171">
    <property type="entry name" value="Sigma70_r4"/>
    <property type="match status" value="1"/>
</dbReference>
<keyword evidence="2" id="KW-0805">Transcription regulation</keyword>
<dbReference type="Pfam" id="PF08281">
    <property type="entry name" value="Sigma70_r4_2"/>
    <property type="match status" value="1"/>
</dbReference>
<dbReference type="Proteomes" id="UP001500751">
    <property type="component" value="Unassembled WGS sequence"/>
</dbReference>
<dbReference type="SUPFAM" id="SSF88659">
    <property type="entry name" value="Sigma3 and sigma4 domains of RNA polymerase sigma factors"/>
    <property type="match status" value="1"/>
</dbReference>
<feature type="domain" description="RNA polymerase sigma factor 70 region 4 type 2" evidence="7">
    <location>
        <begin position="100"/>
        <end position="152"/>
    </location>
</feature>
<gene>
    <name evidence="8" type="ORF">GCM10009839_27060</name>
</gene>
<evidence type="ECO:0000259" key="6">
    <source>
        <dbReference type="Pfam" id="PF04542"/>
    </source>
</evidence>
<dbReference type="Pfam" id="PF04542">
    <property type="entry name" value="Sigma70_r2"/>
    <property type="match status" value="1"/>
</dbReference>
<keyword evidence="4" id="KW-0238">DNA-binding</keyword>
<evidence type="ECO:0000259" key="7">
    <source>
        <dbReference type="Pfam" id="PF08281"/>
    </source>
</evidence>
<evidence type="ECO:0000313" key="8">
    <source>
        <dbReference type="EMBL" id="GAA2027003.1"/>
    </source>
</evidence>
<dbReference type="InterPro" id="IPR013249">
    <property type="entry name" value="RNA_pol_sigma70_r4_t2"/>
</dbReference>
<dbReference type="InterPro" id="IPR039425">
    <property type="entry name" value="RNA_pol_sigma-70-like"/>
</dbReference>
<feature type="domain" description="RNA polymerase sigma-70 region 2" evidence="6">
    <location>
        <begin position="12"/>
        <end position="77"/>
    </location>
</feature>
<organism evidence="8 9">
    <name type="scientific">Catenulispora yoronensis</name>
    <dbReference type="NCBI Taxonomy" id="450799"/>
    <lineage>
        <taxon>Bacteria</taxon>
        <taxon>Bacillati</taxon>
        <taxon>Actinomycetota</taxon>
        <taxon>Actinomycetes</taxon>
        <taxon>Catenulisporales</taxon>
        <taxon>Catenulisporaceae</taxon>
        <taxon>Catenulispora</taxon>
    </lineage>
</organism>
<dbReference type="InterPro" id="IPR007627">
    <property type="entry name" value="RNA_pol_sigma70_r2"/>
</dbReference>
<dbReference type="InterPro" id="IPR014325">
    <property type="entry name" value="RNA_pol_sigma-E_actinobac"/>
</dbReference>
<dbReference type="InterPro" id="IPR014284">
    <property type="entry name" value="RNA_pol_sigma-70_dom"/>
</dbReference>
<evidence type="ECO:0000313" key="9">
    <source>
        <dbReference type="Proteomes" id="UP001500751"/>
    </source>
</evidence>
<keyword evidence="9" id="KW-1185">Reference proteome</keyword>
<evidence type="ECO:0000256" key="4">
    <source>
        <dbReference type="ARBA" id="ARBA00023125"/>
    </source>
</evidence>
<dbReference type="Gene3D" id="1.10.10.10">
    <property type="entry name" value="Winged helix-like DNA-binding domain superfamily/Winged helix DNA-binding domain"/>
    <property type="match status" value="1"/>
</dbReference>
<keyword evidence="5" id="KW-0804">Transcription</keyword>